<dbReference type="InterPro" id="IPR050835">
    <property type="entry name" value="ABC_transporter_sub-D"/>
</dbReference>
<evidence type="ECO:0000256" key="2">
    <source>
        <dbReference type="ARBA" id="ARBA00022448"/>
    </source>
</evidence>
<evidence type="ECO:0000313" key="11">
    <source>
        <dbReference type="Proteomes" id="UP000019384"/>
    </source>
</evidence>
<comment type="similarity">
    <text evidence="1">Belongs to the ABC transporter superfamily. ABCD family. Peroxisomal fatty acyl CoA transporter (TC 3.A.1.203) subfamily.</text>
</comment>
<keyword evidence="6 8" id="KW-1133">Transmembrane helix</keyword>
<dbReference type="GO" id="GO:0015867">
    <property type="term" value="P:ATP transport"/>
    <property type="evidence" value="ECO:0007669"/>
    <property type="project" value="EnsemblFungi"/>
</dbReference>
<dbReference type="InterPro" id="IPR003593">
    <property type="entry name" value="AAA+_ATPase"/>
</dbReference>
<keyword evidence="3 8" id="KW-0812">Transmembrane</keyword>
<evidence type="ECO:0000259" key="9">
    <source>
        <dbReference type="PROSITE" id="PS50893"/>
    </source>
</evidence>
<dbReference type="PANTHER" id="PTHR11384">
    <property type="entry name" value="ATP-BINDING CASSETTE, SUB-FAMILY D MEMBER"/>
    <property type="match status" value="1"/>
</dbReference>
<dbReference type="GO" id="GO:0140359">
    <property type="term" value="F:ABC-type transporter activity"/>
    <property type="evidence" value="ECO:0007669"/>
    <property type="project" value="InterPro"/>
</dbReference>
<dbReference type="GO" id="GO:0042758">
    <property type="term" value="P:long-chain fatty acid catabolic process"/>
    <property type="evidence" value="ECO:0007669"/>
    <property type="project" value="EnsemblFungi"/>
</dbReference>
<proteinExistence type="inferred from homology"/>
<dbReference type="EMBL" id="HG793126">
    <property type="protein sequence ID" value="CDK25881.1"/>
    <property type="molecule type" value="Genomic_DNA"/>
</dbReference>
<keyword evidence="5" id="KW-0067">ATP-binding</keyword>
<dbReference type="GO" id="GO:0005324">
    <property type="term" value="F:long-chain fatty acid transmembrane transporter activity"/>
    <property type="evidence" value="ECO:0007669"/>
    <property type="project" value="EnsemblFungi"/>
</dbReference>
<evidence type="ECO:0000256" key="8">
    <source>
        <dbReference type="SAM" id="Phobius"/>
    </source>
</evidence>
<dbReference type="Pfam" id="PF06472">
    <property type="entry name" value="ABC_membrane_2"/>
    <property type="match status" value="1"/>
</dbReference>
<dbReference type="GO" id="GO:0006635">
    <property type="term" value="P:fatty acid beta-oxidation"/>
    <property type="evidence" value="ECO:0007669"/>
    <property type="project" value="EnsemblFungi"/>
</dbReference>
<evidence type="ECO:0000256" key="6">
    <source>
        <dbReference type="ARBA" id="ARBA00022989"/>
    </source>
</evidence>
<dbReference type="PANTHER" id="PTHR11384:SF69">
    <property type="entry name" value="PEROXISOMAL LONG-CHAIN FATTY ACID IMPORT PROTEIN 1"/>
    <property type="match status" value="1"/>
</dbReference>
<feature type="transmembrane region" description="Helical" evidence="8">
    <location>
        <begin position="115"/>
        <end position="138"/>
    </location>
</feature>
<dbReference type="GO" id="GO:0005524">
    <property type="term" value="F:ATP binding"/>
    <property type="evidence" value="ECO:0007669"/>
    <property type="project" value="UniProtKB-KW"/>
</dbReference>
<evidence type="ECO:0000256" key="3">
    <source>
        <dbReference type="ARBA" id="ARBA00022692"/>
    </source>
</evidence>
<organism evidence="10 11">
    <name type="scientific">Kuraishia capsulata CBS 1993</name>
    <dbReference type="NCBI Taxonomy" id="1382522"/>
    <lineage>
        <taxon>Eukaryota</taxon>
        <taxon>Fungi</taxon>
        <taxon>Dikarya</taxon>
        <taxon>Ascomycota</taxon>
        <taxon>Saccharomycotina</taxon>
        <taxon>Pichiomycetes</taxon>
        <taxon>Pichiales</taxon>
        <taxon>Pichiaceae</taxon>
        <taxon>Kuraishia</taxon>
    </lineage>
</organism>
<keyword evidence="4" id="KW-0547">Nucleotide-binding</keyword>
<feature type="transmembrane region" description="Helical" evidence="8">
    <location>
        <begin position="75"/>
        <end position="94"/>
    </location>
</feature>
<dbReference type="Gene3D" id="3.40.50.300">
    <property type="entry name" value="P-loop containing nucleotide triphosphate hydrolases"/>
    <property type="match status" value="1"/>
</dbReference>
<dbReference type="GO" id="GO:0043190">
    <property type="term" value="C:ATP-binding cassette (ABC) transporter complex"/>
    <property type="evidence" value="ECO:0007669"/>
    <property type="project" value="EnsemblFungi"/>
</dbReference>
<dbReference type="Gene3D" id="1.20.1560.10">
    <property type="entry name" value="ABC transporter type 1, transmembrane domain"/>
    <property type="match status" value="1"/>
</dbReference>
<evidence type="ECO:0000256" key="7">
    <source>
        <dbReference type="ARBA" id="ARBA00023136"/>
    </source>
</evidence>
<protein>
    <recommendedName>
        <fullName evidence="9">ABC transporter domain-containing protein</fullName>
    </recommendedName>
</protein>
<evidence type="ECO:0000313" key="10">
    <source>
        <dbReference type="EMBL" id="CDK25881.1"/>
    </source>
</evidence>
<dbReference type="PROSITE" id="PS50893">
    <property type="entry name" value="ABC_TRANSPORTER_2"/>
    <property type="match status" value="1"/>
</dbReference>
<dbReference type="InterPro" id="IPR036640">
    <property type="entry name" value="ABC1_TM_sf"/>
</dbReference>
<dbReference type="Proteomes" id="UP000019384">
    <property type="component" value="Unassembled WGS sequence"/>
</dbReference>
<dbReference type="GO" id="GO:0015910">
    <property type="term" value="P:long-chain fatty acid import into peroxisome"/>
    <property type="evidence" value="ECO:0007669"/>
    <property type="project" value="EnsemblFungi"/>
</dbReference>
<dbReference type="GO" id="GO:0016887">
    <property type="term" value="F:ATP hydrolysis activity"/>
    <property type="evidence" value="ECO:0007669"/>
    <property type="project" value="InterPro"/>
</dbReference>
<dbReference type="SMART" id="SM00382">
    <property type="entry name" value="AAA"/>
    <property type="match status" value="1"/>
</dbReference>
<dbReference type="GO" id="GO:0042760">
    <property type="term" value="P:very long-chain fatty acid catabolic process"/>
    <property type="evidence" value="ECO:0007669"/>
    <property type="project" value="EnsemblFungi"/>
</dbReference>
<dbReference type="InterPro" id="IPR027417">
    <property type="entry name" value="P-loop_NTPase"/>
</dbReference>
<evidence type="ECO:0000256" key="1">
    <source>
        <dbReference type="ARBA" id="ARBA00008575"/>
    </source>
</evidence>
<accession>W6MIB1</accession>
<keyword evidence="2" id="KW-0813">Transport</keyword>
<dbReference type="RefSeq" id="XP_022457892.1">
    <property type="nucleotide sequence ID" value="XM_022604075.1"/>
</dbReference>
<sequence length="741" mass="83511">MTLLSFYAKRRNKILRASYVVLLLLSLLGGGAQKSQRKLEGKRSRALTKFSWNSISKSSLLSVIDLVKVNGTRKITGFLALQLVLLVTRAFLTLKVASLDGRIVSTLISRRFKQFAFLICVWMGIGIPASLTNSLLTWSERMLGKNIRLNLTEKLLDDYLPESGNSTLYQLLNTSKNSDPDEAIIEDPNQRITTNVEQFSKALASLPSQLLKPSLDLLLCANQLASTSGSSAEGVLLLGIITHTSTILLKQFTPNFTKYSQMTNELEHGFHSSHSNTITNCEEIAFSRGHRRELDHLDTRYLELEKFKRLEYRRFAIYDFTMSFIVKYFWGASGLLLCSIPIFTRAHMSNYQISEHDMRDISANFITNRRLLLSASSSLGRLIQSKKNVQNLVGYSVKLVEFENALSAINSRTDSSAVQSVGPGVVAIGGTAKPLISGSNILYGDEVTFDHIPLITPTGNTLVADLCFSIKSGDNLLITGPNGCGKSSLFRILGGLWKVADPGKLTIPYSKDDLFYLPQRAYLTIGTLKEQIIYPDSIETFNRKSSRYQRANGTDLVKDEAYLVELLKIVQLGHLVDDCENIINDSLEKPRDLEDSVPESPLDLIRKWPTLLSIGEQQRLALARLYYHQPKFAVLDECTSSISPELEQECYRYAIEELGITVITVCHRTSLWKFHQYLLNFDGQGNAKFTRFDPELRLKWHDELIDIDSRLHKMEGLKKQLGDLERLKEGHTTKPKKLMYL</sequence>
<dbReference type="SUPFAM" id="SSF52540">
    <property type="entry name" value="P-loop containing nucleoside triphosphate hydrolases"/>
    <property type="match status" value="1"/>
</dbReference>
<dbReference type="SUPFAM" id="SSF90123">
    <property type="entry name" value="ABC transporter transmembrane region"/>
    <property type="match status" value="1"/>
</dbReference>
<dbReference type="AlphaFoldDB" id="W6MIB1"/>
<name>W6MIB1_9ASCO</name>
<keyword evidence="7 8" id="KW-0472">Membrane</keyword>
<evidence type="ECO:0000256" key="4">
    <source>
        <dbReference type="ARBA" id="ARBA00022741"/>
    </source>
</evidence>
<dbReference type="GO" id="GO:0005778">
    <property type="term" value="C:peroxisomal membrane"/>
    <property type="evidence" value="ECO:0007669"/>
    <property type="project" value="EnsemblFungi"/>
</dbReference>
<keyword evidence="11" id="KW-1185">Reference proteome</keyword>
<dbReference type="HOGENOM" id="CLU_007587_5_0_1"/>
<dbReference type="Pfam" id="PF00005">
    <property type="entry name" value="ABC_tran"/>
    <property type="match status" value="1"/>
</dbReference>
<dbReference type="STRING" id="1382522.W6MIB1"/>
<dbReference type="CDD" id="cd03223">
    <property type="entry name" value="ABCD_peroxisomal_ALDP"/>
    <property type="match status" value="1"/>
</dbReference>
<dbReference type="GeneID" id="34519280"/>
<reference evidence="10" key="2">
    <citation type="submission" date="2014-02" db="EMBL/GenBank/DDBJ databases">
        <title>Complete DNA sequence of /Kuraishia capsulata/ illustrates novel genomic features among budding yeasts (/Saccharomycotina/).</title>
        <authorList>
            <person name="Morales L."/>
            <person name="Noel B."/>
            <person name="Porcel B."/>
            <person name="Marcet-Houben M."/>
            <person name="Hullo M-F."/>
            <person name="Sacerdot C."/>
            <person name="Tekaia F."/>
            <person name="Leh-Louis V."/>
            <person name="Despons L."/>
            <person name="Khanna V."/>
            <person name="Aury J-M."/>
            <person name="Barbe V."/>
            <person name="Couloux A."/>
            <person name="Labadie K."/>
            <person name="Pelletier E."/>
            <person name="Souciet J-L."/>
            <person name="Boekhout T."/>
            <person name="Gabaldon T."/>
            <person name="Wincker P."/>
            <person name="Dujon B."/>
        </authorList>
    </citation>
    <scope>NUCLEOTIDE SEQUENCE</scope>
    <source>
        <strain evidence="10">CBS 1993</strain>
    </source>
</reference>
<dbReference type="InterPro" id="IPR011527">
    <property type="entry name" value="ABC1_TM_dom"/>
</dbReference>
<gene>
    <name evidence="10" type="ORF">KUCA_T00001852001</name>
</gene>
<reference evidence="10" key="1">
    <citation type="submission" date="2013-12" db="EMBL/GenBank/DDBJ databases">
        <authorList>
            <person name="Genoscope - CEA"/>
        </authorList>
    </citation>
    <scope>NUCLEOTIDE SEQUENCE</scope>
    <source>
        <strain evidence="10">CBS 1993</strain>
    </source>
</reference>
<dbReference type="OrthoDB" id="422637at2759"/>
<dbReference type="InterPro" id="IPR003439">
    <property type="entry name" value="ABC_transporter-like_ATP-bd"/>
</dbReference>
<dbReference type="GO" id="GO:0015916">
    <property type="term" value="P:fatty-acyl-CoA transport"/>
    <property type="evidence" value="ECO:0007669"/>
    <property type="project" value="EnsemblFungi"/>
</dbReference>
<dbReference type="GO" id="GO:0007031">
    <property type="term" value="P:peroxisome organization"/>
    <property type="evidence" value="ECO:0007669"/>
    <property type="project" value="TreeGrafter"/>
</dbReference>
<feature type="domain" description="ABC transporter" evidence="9">
    <location>
        <begin position="447"/>
        <end position="708"/>
    </location>
</feature>
<evidence type="ECO:0000256" key="5">
    <source>
        <dbReference type="ARBA" id="ARBA00022840"/>
    </source>
</evidence>